<accession>A0A193LHS1</accession>
<name>A0A193LHS1_9GAMM</name>
<sequence length="82" mass="9711">MTPYVDNIVPFPLSRRRELRSCPHCGTRSDVYRIGRLLWAYCDLHEVRWVVADFHQSSPESMDRKQLRKGLEFLSAFVEVSR</sequence>
<dbReference type="AlphaFoldDB" id="A0A193LHS1"/>
<keyword evidence="2" id="KW-1185">Reference proteome</keyword>
<evidence type="ECO:0000313" key="2">
    <source>
        <dbReference type="Proteomes" id="UP000092695"/>
    </source>
</evidence>
<dbReference type="KEGG" id="woc:BA177_13490"/>
<reference evidence="1 2" key="1">
    <citation type="submission" date="2016-06" db="EMBL/GenBank/DDBJ databases">
        <title>Complete genome sequence of a deep-branching marine Gamma Proteobacterium Woeseia oceani type strain XK5.</title>
        <authorList>
            <person name="Mu D."/>
            <person name="Du Z."/>
        </authorList>
    </citation>
    <scope>NUCLEOTIDE SEQUENCE [LARGE SCALE GENOMIC DNA]</scope>
    <source>
        <strain evidence="1 2">XK5</strain>
    </source>
</reference>
<dbReference type="OrthoDB" id="1550523at2"/>
<dbReference type="RefSeq" id="WP_068617048.1">
    <property type="nucleotide sequence ID" value="NZ_CP016268.1"/>
</dbReference>
<evidence type="ECO:0000313" key="1">
    <source>
        <dbReference type="EMBL" id="ANO52075.1"/>
    </source>
</evidence>
<dbReference type="EMBL" id="CP016268">
    <property type="protein sequence ID" value="ANO52075.1"/>
    <property type="molecule type" value="Genomic_DNA"/>
</dbReference>
<gene>
    <name evidence="1" type="ORF">BA177_13490</name>
</gene>
<dbReference type="Proteomes" id="UP000092695">
    <property type="component" value="Chromosome"/>
</dbReference>
<protein>
    <submittedName>
        <fullName evidence="1">Uncharacterized protein</fullName>
    </submittedName>
</protein>
<proteinExistence type="predicted"/>
<organism evidence="1 2">
    <name type="scientific">Woeseia oceani</name>
    <dbReference type="NCBI Taxonomy" id="1548547"/>
    <lineage>
        <taxon>Bacteria</taxon>
        <taxon>Pseudomonadati</taxon>
        <taxon>Pseudomonadota</taxon>
        <taxon>Gammaproteobacteria</taxon>
        <taxon>Woeseiales</taxon>
        <taxon>Woeseiaceae</taxon>
        <taxon>Woeseia</taxon>
    </lineage>
</organism>